<dbReference type="EnsemblMetazoa" id="ADAC007488-RA">
    <property type="protein sequence ID" value="ADAC007488-PA"/>
    <property type="gene ID" value="ADAC007488"/>
</dbReference>
<dbReference type="AlphaFoldDB" id="W5JA58"/>
<keyword evidence="3" id="KW-1185">Reference proteome</keyword>
<dbReference type="VEuPathDB" id="VectorBase:ADAC007488"/>
<dbReference type="Gene3D" id="3.40.630.30">
    <property type="match status" value="1"/>
</dbReference>
<dbReference type="eggNOG" id="ENOG502SFIM">
    <property type="taxonomic scope" value="Eukaryota"/>
</dbReference>
<evidence type="ECO:0000313" key="2">
    <source>
        <dbReference type="EnsemblMetazoa" id="ADAC007488-PA"/>
    </source>
</evidence>
<dbReference type="Proteomes" id="UP000000673">
    <property type="component" value="Unassembled WGS sequence"/>
</dbReference>
<dbReference type="OMA" id="NEYMSEA"/>
<dbReference type="HOGENOM" id="CLU_1284244_0_0_1"/>
<dbReference type="VEuPathDB" id="VectorBase:ADAR2_003382"/>
<dbReference type="EMBL" id="ADMH02001850">
    <property type="protein sequence ID" value="ETN60876.1"/>
    <property type="molecule type" value="Genomic_DNA"/>
</dbReference>
<accession>W5JA58</accession>
<reference evidence="2" key="4">
    <citation type="submission" date="2015-06" db="UniProtKB">
        <authorList>
            <consortium name="EnsemblMetazoa"/>
        </authorList>
    </citation>
    <scope>IDENTIFICATION</scope>
</reference>
<protein>
    <submittedName>
        <fullName evidence="1">Retinol-binding protein</fullName>
    </submittedName>
</protein>
<reference evidence="1" key="3">
    <citation type="journal article" date="2013" name="Nucleic Acids Res.">
        <title>The genome of Anopheles darlingi, the main neotropical malaria vector.</title>
        <authorList>
            <person name="Marinotti O."/>
            <person name="Cerqueira G.C."/>
            <person name="de Almeida L.G."/>
            <person name="Ferro M.I."/>
            <person name="Loreto E.L."/>
            <person name="Zaha A."/>
            <person name="Teixeira S.M."/>
            <person name="Wespiser A.R."/>
            <person name="Almeida E Silva A."/>
            <person name="Schlindwein A.D."/>
            <person name="Pacheco A.C."/>
            <person name="Silva A.L."/>
            <person name="Graveley B.R."/>
            <person name="Walenz B.P."/>
            <person name="Lima Bde A."/>
            <person name="Ribeiro C.A."/>
            <person name="Nunes-Silva C.G."/>
            <person name="de Carvalho C.R."/>
            <person name="Soares C.M."/>
            <person name="de Menezes C.B."/>
            <person name="Matiolli C."/>
            <person name="Caffrey D."/>
            <person name="Araujo D.A."/>
            <person name="de Oliveira D.M."/>
            <person name="Golenbock D."/>
            <person name="Grisard E.C."/>
            <person name="Fantinatti-Garboggini F."/>
            <person name="de Carvalho F.M."/>
            <person name="Barcellos F.G."/>
            <person name="Prosdocimi F."/>
            <person name="May G."/>
            <person name="Azevedo Junior G.M."/>
            <person name="Guimaraes G.M."/>
            <person name="Goldman G.H."/>
            <person name="Padilha I.Q."/>
            <person name="Batista Jda S."/>
            <person name="Ferro J.A."/>
            <person name="Ribeiro J.M."/>
            <person name="Fietto J.L."/>
            <person name="Dabbas K.M."/>
            <person name="Cerdeira L."/>
            <person name="Agnez-Lima L.F."/>
            <person name="Brocchi M."/>
            <person name="de Carvalho M.O."/>
            <person name="Teixeira Mde M."/>
            <person name="Diniz Maia Mde M."/>
            <person name="Goldman M.H."/>
            <person name="Cruz Schneider M.P."/>
            <person name="Felipe M.S."/>
            <person name="Hungria M."/>
            <person name="Nicolas M.F."/>
            <person name="Pereira M."/>
            <person name="Montes M.A."/>
            <person name="Cantao M.E."/>
            <person name="Vincentz M."/>
            <person name="Rafael M.S."/>
            <person name="Silverman N."/>
            <person name="Stoco P.H."/>
            <person name="Souza R.C."/>
            <person name="Vicentini R."/>
            <person name="Gazzinelli R.T."/>
            <person name="Neves Rde O."/>
            <person name="Silva R."/>
            <person name="Astolfi-Filho S."/>
            <person name="Maciel T.E."/>
            <person name="Urmenyi T.P."/>
            <person name="Tadei W.P."/>
            <person name="Camargo E.P."/>
            <person name="de Vasconcelos A.T."/>
        </authorList>
    </citation>
    <scope>NUCLEOTIDE SEQUENCE</scope>
</reference>
<sequence>MPWERPASVPYPNVWWTFEAPDPDREDSGLATYRVEDLTEDRFDDVMKLYTEHFLDDEPLCAHSGIRQDAEAYEETRTFWKHAFTERLTVVCYKEGSKELVGANILAMSLANDKVDFMKLVKNEKLRKLIGINEYMSEAVNLYELYGVDKYLTAYGLTVNKRVPWSRDSYGNPQSPRTNLPCLRSKTHKHKLYGDWVADTGGKGWIQDRSRNAVQ</sequence>
<reference evidence="1 3" key="1">
    <citation type="journal article" date="2010" name="BMC Genomics">
        <title>Combination of measures distinguishes pre-miRNAs from other stem-loops in the genome of the newly sequenced Anopheles darlingi.</title>
        <authorList>
            <person name="Mendes N.D."/>
            <person name="Freitas A.T."/>
            <person name="Vasconcelos A.T."/>
            <person name="Sagot M.F."/>
        </authorList>
    </citation>
    <scope>NUCLEOTIDE SEQUENCE</scope>
</reference>
<evidence type="ECO:0000313" key="1">
    <source>
        <dbReference type="EMBL" id="ETN60876.1"/>
    </source>
</evidence>
<gene>
    <name evidence="1" type="ORF">AND_007488</name>
</gene>
<proteinExistence type="predicted"/>
<organism evidence="1">
    <name type="scientific">Anopheles darlingi</name>
    <name type="common">Mosquito</name>
    <dbReference type="NCBI Taxonomy" id="43151"/>
    <lineage>
        <taxon>Eukaryota</taxon>
        <taxon>Metazoa</taxon>
        <taxon>Ecdysozoa</taxon>
        <taxon>Arthropoda</taxon>
        <taxon>Hexapoda</taxon>
        <taxon>Insecta</taxon>
        <taxon>Pterygota</taxon>
        <taxon>Neoptera</taxon>
        <taxon>Endopterygota</taxon>
        <taxon>Diptera</taxon>
        <taxon>Nematocera</taxon>
        <taxon>Culicoidea</taxon>
        <taxon>Culicidae</taxon>
        <taxon>Anophelinae</taxon>
        <taxon>Anopheles</taxon>
    </lineage>
</organism>
<evidence type="ECO:0000313" key="3">
    <source>
        <dbReference type="Proteomes" id="UP000000673"/>
    </source>
</evidence>
<name>W5JA58_ANODA</name>
<reference evidence="1" key="2">
    <citation type="submission" date="2010-05" db="EMBL/GenBank/DDBJ databases">
        <authorList>
            <person name="Almeida L.G."/>
            <person name="Nicolas M.F."/>
            <person name="Souza R.C."/>
            <person name="Vasconcelos A.T.R."/>
        </authorList>
    </citation>
    <scope>NUCLEOTIDE SEQUENCE</scope>
</reference>